<gene>
    <name evidence="2" type="ORF">PCAR00345_LOCUS17470</name>
</gene>
<dbReference type="Pfam" id="PF13508">
    <property type="entry name" value="Acetyltransf_7"/>
    <property type="match status" value="1"/>
</dbReference>
<dbReference type="SUPFAM" id="SSF55729">
    <property type="entry name" value="Acyl-CoA N-acyltransferases (Nat)"/>
    <property type="match status" value="1"/>
</dbReference>
<dbReference type="InterPro" id="IPR052729">
    <property type="entry name" value="Acyl/Acetyltrans_Enzymes"/>
</dbReference>
<dbReference type="InterPro" id="IPR016181">
    <property type="entry name" value="Acyl_CoA_acyltransferase"/>
</dbReference>
<sequence length="307" mass="32824">MDARLQPRSLQIISDSKQRENAMPLLCELSKGTEFGHYKEEQWKFVLLAGDITLLVVSDGTATERFLGCLLRVGFGEEDAGYGMMLVSPAARGLGIAKTLLATAMKLKPSQGLHILGMCSELGAPMYKKMGYKSVASVTKVSAPLRFEPDTSAAPQLSFELVVWPEGATETLLRMDQRVTSLDRAHTIRAVVAASKLLVVARERESSHAIGIALARCDANALVVGPIEGDERCVLPLLASLRSPALTADLQLDAISVLIAGHDALVSRLVAEAGFTVDFVNPTMTFGGVPLPGERSGYIGLIHPTIG</sequence>
<dbReference type="EMBL" id="HBIZ01027533">
    <property type="protein sequence ID" value="CAE0764858.1"/>
    <property type="molecule type" value="Transcribed_RNA"/>
</dbReference>
<dbReference type="Gene3D" id="3.40.630.30">
    <property type="match status" value="1"/>
</dbReference>
<dbReference type="AlphaFoldDB" id="A0A7S4F0U2"/>
<feature type="domain" description="N-acetyltransferase" evidence="1">
    <location>
        <begin position="11"/>
        <end position="150"/>
    </location>
</feature>
<dbReference type="PANTHER" id="PTHR47237:SF2">
    <property type="entry name" value="BLL4206 PROTEIN"/>
    <property type="match status" value="1"/>
</dbReference>
<protein>
    <recommendedName>
        <fullName evidence="1">N-acetyltransferase domain-containing protein</fullName>
    </recommendedName>
</protein>
<proteinExistence type="predicted"/>
<evidence type="ECO:0000313" key="2">
    <source>
        <dbReference type="EMBL" id="CAE0764858.1"/>
    </source>
</evidence>
<dbReference type="PANTHER" id="PTHR47237">
    <property type="entry name" value="SLL0310 PROTEIN"/>
    <property type="match status" value="1"/>
</dbReference>
<dbReference type="GO" id="GO:0016747">
    <property type="term" value="F:acyltransferase activity, transferring groups other than amino-acyl groups"/>
    <property type="evidence" value="ECO:0007669"/>
    <property type="project" value="InterPro"/>
</dbReference>
<dbReference type="InterPro" id="IPR000182">
    <property type="entry name" value="GNAT_dom"/>
</dbReference>
<dbReference type="PROSITE" id="PS51186">
    <property type="entry name" value="GNAT"/>
    <property type="match status" value="1"/>
</dbReference>
<name>A0A7S4F0U2_CHRCT</name>
<reference evidence="2" key="1">
    <citation type="submission" date="2021-01" db="EMBL/GenBank/DDBJ databases">
        <authorList>
            <person name="Corre E."/>
            <person name="Pelletier E."/>
            <person name="Niang G."/>
            <person name="Scheremetjew M."/>
            <person name="Finn R."/>
            <person name="Kale V."/>
            <person name="Holt S."/>
            <person name="Cochrane G."/>
            <person name="Meng A."/>
            <person name="Brown T."/>
            <person name="Cohen L."/>
        </authorList>
    </citation>
    <scope>NUCLEOTIDE SEQUENCE</scope>
    <source>
        <strain evidence="2">CCMP645</strain>
    </source>
</reference>
<organism evidence="2">
    <name type="scientific">Chrysotila carterae</name>
    <name type="common">Marine alga</name>
    <name type="synonym">Syracosphaera carterae</name>
    <dbReference type="NCBI Taxonomy" id="13221"/>
    <lineage>
        <taxon>Eukaryota</taxon>
        <taxon>Haptista</taxon>
        <taxon>Haptophyta</taxon>
        <taxon>Prymnesiophyceae</taxon>
        <taxon>Isochrysidales</taxon>
        <taxon>Isochrysidaceae</taxon>
        <taxon>Chrysotila</taxon>
    </lineage>
</organism>
<evidence type="ECO:0000259" key="1">
    <source>
        <dbReference type="PROSITE" id="PS51186"/>
    </source>
</evidence>
<accession>A0A7S4F0U2</accession>